<gene>
    <name evidence="2" type="ORF">TSUD_67610</name>
</gene>
<evidence type="ECO:0000313" key="3">
    <source>
        <dbReference type="Proteomes" id="UP000242715"/>
    </source>
</evidence>
<keyword evidence="3" id="KW-1185">Reference proteome</keyword>
<dbReference type="Proteomes" id="UP000242715">
    <property type="component" value="Unassembled WGS sequence"/>
</dbReference>
<protein>
    <submittedName>
        <fullName evidence="2">Uncharacterized protein</fullName>
    </submittedName>
</protein>
<evidence type="ECO:0000256" key="1">
    <source>
        <dbReference type="SAM" id="MobiDB-lite"/>
    </source>
</evidence>
<dbReference type="AlphaFoldDB" id="A0A2Z6NEZ2"/>
<organism evidence="2 3">
    <name type="scientific">Trifolium subterraneum</name>
    <name type="common">Subterranean clover</name>
    <dbReference type="NCBI Taxonomy" id="3900"/>
    <lineage>
        <taxon>Eukaryota</taxon>
        <taxon>Viridiplantae</taxon>
        <taxon>Streptophyta</taxon>
        <taxon>Embryophyta</taxon>
        <taxon>Tracheophyta</taxon>
        <taxon>Spermatophyta</taxon>
        <taxon>Magnoliopsida</taxon>
        <taxon>eudicotyledons</taxon>
        <taxon>Gunneridae</taxon>
        <taxon>Pentapetalae</taxon>
        <taxon>rosids</taxon>
        <taxon>fabids</taxon>
        <taxon>Fabales</taxon>
        <taxon>Fabaceae</taxon>
        <taxon>Papilionoideae</taxon>
        <taxon>50 kb inversion clade</taxon>
        <taxon>NPAAA clade</taxon>
        <taxon>Hologalegina</taxon>
        <taxon>IRL clade</taxon>
        <taxon>Trifolieae</taxon>
        <taxon>Trifolium</taxon>
    </lineage>
</organism>
<sequence length="142" mass="15028">MMKTKITSKFAINCQALNQKGDESLEAGFEKERTAVEACTEVKGASSGVEAIISAGVEGASSEVDTIFAAERGGIEGEESDYLKEPSMFMLLEGKLSKKKKKRLLEASPPPVQSSPPPAPVTPRPAFPPPASPPPLSPNEDD</sequence>
<dbReference type="EMBL" id="DF973421">
    <property type="protein sequence ID" value="GAU30209.1"/>
    <property type="molecule type" value="Genomic_DNA"/>
</dbReference>
<accession>A0A2Z6NEZ2</accession>
<feature type="region of interest" description="Disordered" evidence="1">
    <location>
        <begin position="101"/>
        <end position="142"/>
    </location>
</feature>
<name>A0A2Z6NEZ2_TRISU</name>
<proteinExistence type="predicted"/>
<reference evidence="3" key="1">
    <citation type="journal article" date="2017" name="Front. Plant Sci.">
        <title>Climate Clever Clovers: New Paradigm to Reduce the Environmental Footprint of Ruminants by Breeding Low Methanogenic Forages Utilizing Haplotype Variation.</title>
        <authorList>
            <person name="Kaur P."/>
            <person name="Appels R."/>
            <person name="Bayer P.E."/>
            <person name="Keeble-Gagnere G."/>
            <person name="Wang J."/>
            <person name="Hirakawa H."/>
            <person name="Shirasawa K."/>
            <person name="Vercoe P."/>
            <person name="Stefanova K."/>
            <person name="Durmic Z."/>
            <person name="Nichols P."/>
            <person name="Revell C."/>
            <person name="Isobe S.N."/>
            <person name="Edwards D."/>
            <person name="Erskine W."/>
        </authorList>
    </citation>
    <scope>NUCLEOTIDE SEQUENCE [LARGE SCALE GENOMIC DNA]</scope>
    <source>
        <strain evidence="3">cv. Daliak</strain>
    </source>
</reference>
<evidence type="ECO:0000313" key="2">
    <source>
        <dbReference type="EMBL" id="GAU30209.1"/>
    </source>
</evidence>
<feature type="compositionally biased region" description="Pro residues" evidence="1">
    <location>
        <begin position="108"/>
        <end position="142"/>
    </location>
</feature>